<dbReference type="CDD" id="cd00947">
    <property type="entry name" value="TBP_aldolase_IIB"/>
    <property type="match status" value="1"/>
</dbReference>
<keyword evidence="3" id="KW-0862">Zinc</keyword>
<proteinExistence type="predicted"/>
<comment type="cofactor">
    <cofactor evidence="3">
        <name>Zn(2+)</name>
        <dbReference type="ChEBI" id="CHEBI:29105"/>
    </cofactor>
    <text evidence="3">Binds 2 Zn(2+) ions per subunit. One is catalytic and the other provides a structural contribution.</text>
</comment>
<gene>
    <name evidence="4" type="primary">kbaY</name>
    <name evidence="4" type="synonym">agaY</name>
    <name evidence="4" type="ORF">COX37_02575</name>
</gene>
<evidence type="ECO:0000256" key="3">
    <source>
        <dbReference type="PIRSR" id="PIRSR001359-3"/>
    </source>
</evidence>
<protein>
    <submittedName>
        <fullName evidence="4">Tagatose-bisphosphate aldolase</fullName>
    </submittedName>
</protein>
<dbReference type="Gene3D" id="3.20.20.70">
    <property type="entry name" value="Aldolase class I"/>
    <property type="match status" value="1"/>
</dbReference>
<accession>A0A2G9YVE9</accession>
<dbReference type="AlphaFoldDB" id="A0A2G9YVE9"/>
<organism evidence="4 5">
    <name type="scientific">Candidatus Nealsonbacteria bacterium CG23_combo_of_CG06-09_8_20_14_all_39_17</name>
    <dbReference type="NCBI Taxonomy" id="1974722"/>
    <lineage>
        <taxon>Bacteria</taxon>
        <taxon>Candidatus Nealsoniibacteriota</taxon>
    </lineage>
</organism>
<dbReference type="NCBIfam" id="TIGR00167">
    <property type="entry name" value="cbbA"/>
    <property type="match status" value="1"/>
</dbReference>
<comment type="caution">
    <text evidence="4">The sequence shown here is derived from an EMBL/GenBank/DDBJ whole genome shotgun (WGS) entry which is preliminary data.</text>
</comment>
<dbReference type="SUPFAM" id="SSF51569">
    <property type="entry name" value="Aldolase"/>
    <property type="match status" value="1"/>
</dbReference>
<feature type="active site" description="Proton donor" evidence="1">
    <location>
        <position position="80"/>
    </location>
</feature>
<feature type="binding site" evidence="3">
    <location>
        <position position="132"/>
    </location>
    <ligand>
        <name>Zn(2+)</name>
        <dbReference type="ChEBI" id="CHEBI:29105"/>
        <label>2</label>
    </ligand>
</feature>
<dbReference type="Proteomes" id="UP000229976">
    <property type="component" value="Unassembled WGS sequence"/>
</dbReference>
<evidence type="ECO:0000313" key="5">
    <source>
        <dbReference type="Proteomes" id="UP000229976"/>
    </source>
</evidence>
<dbReference type="GO" id="GO:0005975">
    <property type="term" value="P:carbohydrate metabolic process"/>
    <property type="evidence" value="ECO:0007669"/>
    <property type="project" value="InterPro"/>
</dbReference>
<feature type="binding site" evidence="3">
    <location>
        <position position="81"/>
    </location>
    <ligand>
        <name>Zn(2+)</name>
        <dbReference type="ChEBI" id="CHEBI:29105"/>
        <label>1</label>
        <note>catalytic</note>
    </ligand>
</feature>
<dbReference type="InterPro" id="IPR000771">
    <property type="entry name" value="FBA_II"/>
</dbReference>
<dbReference type="InterPro" id="IPR050246">
    <property type="entry name" value="Class_II_FBP_aldolase"/>
</dbReference>
<feature type="binding site" evidence="3">
    <location>
        <position position="102"/>
    </location>
    <ligand>
        <name>Zn(2+)</name>
        <dbReference type="ChEBI" id="CHEBI:29105"/>
        <label>2</label>
    </ligand>
</feature>
<name>A0A2G9YVE9_9BACT</name>
<dbReference type="PIRSF" id="PIRSF001359">
    <property type="entry name" value="F_bP_aldolase_II"/>
    <property type="match status" value="1"/>
</dbReference>
<reference evidence="4 5" key="1">
    <citation type="submission" date="2017-09" db="EMBL/GenBank/DDBJ databases">
        <title>Depth-based differentiation of microbial function through sediment-hosted aquifers and enrichment of novel symbionts in the deep terrestrial subsurface.</title>
        <authorList>
            <person name="Probst A.J."/>
            <person name="Ladd B."/>
            <person name="Jarett J.K."/>
            <person name="Geller-Mcgrath D.E."/>
            <person name="Sieber C.M."/>
            <person name="Emerson J.B."/>
            <person name="Anantharaman K."/>
            <person name="Thomas B.C."/>
            <person name="Malmstrom R."/>
            <person name="Stieglmeier M."/>
            <person name="Klingl A."/>
            <person name="Woyke T."/>
            <person name="Ryan C.M."/>
            <person name="Banfield J.F."/>
        </authorList>
    </citation>
    <scope>NUCLEOTIDE SEQUENCE [LARGE SCALE GENOMIC DNA]</scope>
    <source>
        <strain evidence="4">CG23_combo_of_CG06-09_8_20_14_all_39_17</strain>
    </source>
</reference>
<feature type="binding site" evidence="3">
    <location>
        <position position="203"/>
    </location>
    <ligand>
        <name>Zn(2+)</name>
        <dbReference type="ChEBI" id="CHEBI:29105"/>
        <label>1</label>
        <note>catalytic</note>
    </ligand>
</feature>
<evidence type="ECO:0000256" key="2">
    <source>
        <dbReference type="PIRSR" id="PIRSR001359-2"/>
    </source>
</evidence>
<dbReference type="PANTHER" id="PTHR30304:SF0">
    <property type="entry name" value="D-TAGATOSE-1,6-BISPHOSPHATE ALDOLASE SUBUNIT GATY-RELATED"/>
    <property type="match status" value="1"/>
</dbReference>
<evidence type="ECO:0000313" key="4">
    <source>
        <dbReference type="EMBL" id="PIP22713.1"/>
    </source>
</evidence>
<dbReference type="Pfam" id="PF01116">
    <property type="entry name" value="F_bP_aldolase"/>
    <property type="match status" value="1"/>
</dbReference>
<evidence type="ECO:0000256" key="1">
    <source>
        <dbReference type="PIRSR" id="PIRSR001359-1"/>
    </source>
</evidence>
<keyword evidence="3" id="KW-0479">Metal-binding</keyword>
<dbReference type="EMBL" id="PCRO01000033">
    <property type="protein sequence ID" value="PIP22713.1"/>
    <property type="molecule type" value="Genomic_DNA"/>
</dbReference>
<dbReference type="GO" id="GO:0016832">
    <property type="term" value="F:aldehyde-lyase activity"/>
    <property type="evidence" value="ECO:0007669"/>
    <property type="project" value="InterPro"/>
</dbReference>
<feature type="binding site" evidence="3">
    <location>
        <position position="172"/>
    </location>
    <ligand>
        <name>Zn(2+)</name>
        <dbReference type="ChEBI" id="CHEBI:29105"/>
        <label>1</label>
        <note>catalytic</note>
    </ligand>
</feature>
<feature type="binding site" evidence="2">
    <location>
        <begin position="204"/>
        <end position="206"/>
    </location>
    <ligand>
        <name>dihydroxyacetone phosphate</name>
        <dbReference type="ChEBI" id="CHEBI:57642"/>
    </ligand>
</feature>
<feature type="binding site" evidence="2">
    <location>
        <begin position="225"/>
        <end position="228"/>
    </location>
    <ligand>
        <name>dihydroxyacetone phosphate</name>
        <dbReference type="ChEBI" id="CHEBI:57642"/>
    </ligand>
</feature>
<dbReference type="PANTHER" id="PTHR30304">
    <property type="entry name" value="D-TAGATOSE-1,6-BISPHOSPHATE ALDOLASE"/>
    <property type="match status" value="1"/>
</dbReference>
<dbReference type="InterPro" id="IPR013785">
    <property type="entry name" value="Aldolase_TIM"/>
</dbReference>
<sequence length="279" mass="30624">MKNLNYYLNKARKEGWAIGQFNFSNLETLKAVIGAAKKSKSPVILGTSEGESSFVGLKQAVALVKSYREETGLPLFLNLDHGKSFSYIKEAIDSGYDTVHFDGSGLPLAENIKETVKVLKYAKKFKVFVEGEVGVIGQASESKETLTDVAEALEFARKTGVDRLAVSIGSVHGIEKGGINPGLNLERLAKIRKALKDIPLVLHGGSGTPEEDVRKAIRIGMAKVNINTELRMAYTENLRASLDEKKDENTPYKYMSKAIEAVQRIVEGKIKLFSSDNKI</sequence>
<feature type="binding site" evidence="2">
    <location>
        <position position="173"/>
    </location>
    <ligand>
        <name>dihydroxyacetone phosphate</name>
        <dbReference type="ChEBI" id="CHEBI:57642"/>
    </ligand>
</feature>
<dbReference type="GO" id="GO:0008270">
    <property type="term" value="F:zinc ion binding"/>
    <property type="evidence" value="ECO:0007669"/>
    <property type="project" value="InterPro"/>
</dbReference>